<reference evidence="1 2" key="1">
    <citation type="submission" date="2020-06" db="EMBL/GenBank/DDBJ databases">
        <authorList>
            <person name="Chanama M."/>
        </authorList>
    </citation>
    <scope>NUCLEOTIDE SEQUENCE [LARGE SCALE GENOMIC DNA]</scope>
    <source>
        <strain evidence="1 2">TBRC6557</strain>
    </source>
</reference>
<proteinExistence type="predicted"/>
<keyword evidence="2" id="KW-1185">Reference proteome</keyword>
<comment type="caution">
    <text evidence="1">The sequence shown here is derived from an EMBL/GenBank/DDBJ whole genome shotgun (WGS) entry which is preliminary data.</text>
</comment>
<protein>
    <submittedName>
        <fullName evidence="1">Uncharacterized protein</fullName>
    </submittedName>
</protein>
<evidence type="ECO:0000313" key="2">
    <source>
        <dbReference type="Proteomes" id="UP000546126"/>
    </source>
</evidence>
<accession>A0A7Y6ILC4</accession>
<dbReference type="EMBL" id="JABWGO010000001">
    <property type="protein sequence ID" value="NUW40286.1"/>
    <property type="molecule type" value="Genomic_DNA"/>
</dbReference>
<sequence>MSREGAEYALRARTEERDRISGHLLDLESHTTYQLLKGAPLRGLTQRRWAAGQAALTALWTLYDAYRGVLRDAEQIRASRGRLGSEQLSALTNLLAGPSVVLTAAVKPVEQRSLLPERDERLSLDEAVARMDASFQEVTDVLADIDAVWSAALPRLDAADALLREVTALQRELDAPDTGARGTSGAQGAAGLGTAAAAGADGAHGTAGAHGAAGVMAEPGPAGMAAGVAAGVAGELRRMRVSVVEDPLGAPPSPQDLDRIDRLLAAHRTDLEEALRARREYGRRREDLAAALDRVRAAESEARLAHGAVVAKIALPASAVPRTRVDTLSDELALLDASADDWLARARRLAALEQAARQAADQARATAAAMYGLLGRRDELRGRLGACQAMAVRKGTAEDPEATRLYERARLLLWTAPCDLTKAAHAVDLYQRAIHGGGR</sequence>
<gene>
    <name evidence="1" type="ORF">HT134_09085</name>
</gene>
<name>A0A7Y6ILC4_9ACTN</name>
<dbReference type="RefSeq" id="WP_175599695.1">
    <property type="nucleotide sequence ID" value="NZ_JABWGO010000001.1"/>
</dbReference>
<evidence type="ECO:0000313" key="1">
    <source>
        <dbReference type="EMBL" id="NUW40286.1"/>
    </source>
</evidence>
<organism evidence="1 2">
    <name type="scientific">Nonomuraea rhodomycinica</name>
    <dbReference type="NCBI Taxonomy" id="1712872"/>
    <lineage>
        <taxon>Bacteria</taxon>
        <taxon>Bacillati</taxon>
        <taxon>Actinomycetota</taxon>
        <taxon>Actinomycetes</taxon>
        <taxon>Streptosporangiales</taxon>
        <taxon>Streptosporangiaceae</taxon>
        <taxon>Nonomuraea</taxon>
    </lineage>
</organism>
<dbReference type="AlphaFoldDB" id="A0A7Y6ILC4"/>
<dbReference type="Proteomes" id="UP000546126">
    <property type="component" value="Unassembled WGS sequence"/>
</dbReference>